<name>A0A8H8DKT2_9FUNG</name>
<sequence length="269" mass="30500">MRKLRDGENFIANCGRVGDVIRELSYSSCCVASRRLYQRKRTRRRARRSRLRKLGGERGGGERKLRYVNGRSKRRRGERCSRPYSWTANVGGRGLRSGTDRGKTKKRREGAGKRGESPCRSARDNREFVSLTTAGTTAIPLPCPEFGFPEAVFGVSTRIFARAVCSCNGAGATCAAPSKDMSGLITRLQTALHLPQRAKHALRQKIDSSNRRTRHIRRPIPQNPLASPPHHHRLPRLPRLPHCPTRRTSPVPYRSRSHTRRPRPGRRRC</sequence>
<feature type="region of interest" description="Disordered" evidence="1">
    <location>
        <begin position="197"/>
        <end position="269"/>
    </location>
</feature>
<feature type="region of interest" description="Disordered" evidence="1">
    <location>
        <begin position="40"/>
        <end position="63"/>
    </location>
</feature>
<proteinExistence type="predicted"/>
<dbReference type="AlphaFoldDB" id="A0A8H8DKT2"/>
<feature type="compositionally biased region" description="Basic and acidic residues" evidence="1">
    <location>
        <begin position="54"/>
        <end position="63"/>
    </location>
</feature>
<feature type="compositionally biased region" description="Basic residues" evidence="1">
    <location>
        <begin position="255"/>
        <end position="269"/>
    </location>
</feature>
<keyword evidence="3" id="KW-1185">Reference proteome</keyword>
<feature type="compositionally biased region" description="Basic residues" evidence="1">
    <location>
        <begin position="40"/>
        <end position="53"/>
    </location>
</feature>
<accession>A0A8H8DKT2</accession>
<evidence type="ECO:0000313" key="2">
    <source>
        <dbReference type="EMBL" id="KAG5461993.1"/>
    </source>
</evidence>
<reference evidence="2 3" key="1">
    <citation type="journal article" name="Sci. Rep.">
        <title>Genome-scale phylogenetic analyses confirm Olpidium as the closest living zoosporic fungus to the non-flagellated, terrestrial fungi.</title>
        <authorList>
            <person name="Chang Y."/>
            <person name="Rochon D."/>
            <person name="Sekimoto S."/>
            <person name="Wang Y."/>
            <person name="Chovatia M."/>
            <person name="Sandor L."/>
            <person name="Salamov A."/>
            <person name="Grigoriev I.V."/>
            <person name="Stajich J.E."/>
            <person name="Spatafora J.W."/>
        </authorList>
    </citation>
    <scope>NUCLEOTIDE SEQUENCE [LARGE SCALE GENOMIC DNA]</scope>
    <source>
        <strain evidence="2">S191</strain>
    </source>
</reference>
<dbReference type="Proteomes" id="UP000673691">
    <property type="component" value="Unassembled WGS sequence"/>
</dbReference>
<evidence type="ECO:0000256" key="1">
    <source>
        <dbReference type="SAM" id="MobiDB-lite"/>
    </source>
</evidence>
<feature type="compositionally biased region" description="Basic and acidic residues" evidence="1">
    <location>
        <begin position="109"/>
        <end position="122"/>
    </location>
</feature>
<evidence type="ECO:0000313" key="3">
    <source>
        <dbReference type="Proteomes" id="UP000673691"/>
    </source>
</evidence>
<dbReference type="EMBL" id="JAEFCI010002798">
    <property type="protein sequence ID" value="KAG5461993.1"/>
    <property type="molecule type" value="Genomic_DNA"/>
</dbReference>
<feature type="region of interest" description="Disordered" evidence="1">
    <location>
        <begin position="87"/>
        <end position="122"/>
    </location>
</feature>
<protein>
    <submittedName>
        <fullName evidence="2">Uncharacterized protein</fullName>
    </submittedName>
</protein>
<comment type="caution">
    <text evidence="2">The sequence shown here is derived from an EMBL/GenBank/DDBJ whole genome shotgun (WGS) entry which is preliminary data.</text>
</comment>
<organism evidence="2 3">
    <name type="scientific">Olpidium bornovanus</name>
    <dbReference type="NCBI Taxonomy" id="278681"/>
    <lineage>
        <taxon>Eukaryota</taxon>
        <taxon>Fungi</taxon>
        <taxon>Fungi incertae sedis</taxon>
        <taxon>Olpidiomycota</taxon>
        <taxon>Olpidiomycotina</taxon>
        <taxon>Olpidiomycetes</taxon>
        <taxon>Olpidiales</taxon>
        <taxon>Olpidiaceae</taxon>
        <taxon>Olpidium</taxon>
    </lineage>
</organism>
<gene>
    <name evidence="2" type="ORF">BJ554DRAFT_5732</name>
</gene>